<name>A0ABV9YFP6_9PSEU</name>
<sequence>MDDGYVVPVSQGEESHHRRLTRNLNELLQELRVAQAGVQILFGFLLTIAFSERYQSADDFIRVTHLITIMFAACSVALMTAPAAWHRLLFRRGRREDLIEVANRFAIAGLVFLALTMIGTVLLLGEVILGGWMAVGLGVFAVLLFGTLWFVLPLRERGRDSFGDDGEEDEEDDDEVADRQG</sequence>
<dbReference type="InterPro" id="IPR046291">
    <property type="entry name" value="DUF6328"/>
</dbReference>
<reference evidence="4" key="1">
    <citation type="journal article" date="2019" name="Int. J. Syst. Evol. Microbiol.">
        <title>The Global Catalogue of Microorganisms (GCM) 10K type strain sequencing project: providing services to taxonomists for standard genome sequencing and annotation.</title>
        <authorList>
            <consortium name="The Broad Institute Genomics Platform"/>
            <consortium name="The Broad Institute Genome Sequencing Center for Infectious Disease"/>
            <person name="Wu L."/>
            <person name="Ma J."/>
        </authorList>
    </citation>
    <scope>NUCLEOTIDE SEQUENCE [LARGE SCALE GENOMIC DNA]</scope>
    <source>
        <strain evidence="4">KCTC 12848</strain>
    </source>
</reference>
<keyword evidence="2" id="KW-1133">Transmembrane helix</keyword>
<dbReference type="RefSeq" id="WP_344035881.1">
    <property type="nucleotide sequence ID" value="NZ_BAAAKE010000003.1"/>
</dbReference>
<evidence type="ECO:0000313" key="3">
    <source>
        <dbReference type="EMBL" id="MFC5059426.1"/>
    </source>
</evidence>
<gene>
    <name evidence="3" type="ORF">ACFPFM_37410</name>
</gene>
<keyword evidence="2" id="KW-0472">Membrane</keyword>
<feature type="region of interest" description="Disordered" evidence="1">
    <location>
        <begin position="159"/>
        <end position="181"/>
    </location>
</feature>
<dbReference type="Pfam" id="PF19853">
    <property type="entry name" value="DUF6328"/>
    <property type="match status" value="1"/>
</dbReference>
<feature type="transmembrane region" description="Helical" evidence="2">
    <location>
        <begin position="105"/>
        <end position="125"/>
    </location>
</feature>
<protein>
    <submittedName>
        <fullName evidence="3">DUF6328 family protein</fullName>
    </submittedName>
</protein>
<accession>A0ABV9YFP6</accession>
<feature type="compositionally biased region" description="Acidic residues" evidence="1">
    <location>
        <begin position="163"/>
        <end position="181"/>
    </location>
</feature>
<evidence type="ECO:0000313" key="4">
    <source>
        <dbReference type="Proteomes" id="UP001595833"/>
    </source>
</evidence>
<dbReference type="Proteomes" id="UP001595833">
    <property type="component" value="Unassembled WGS sequence"/>
</dbReference>
<keyword evidence="4" id="KW-1185">Reference proteome</keyword>
<keyword evidence="2" id="KW-0812">Transmembrane</keyword>
<dbReference type="EMBL" id="JBHSJB010000042">
    <property type="protein sequence ID" value="MFC5059426.1"/>
    <property type="molecule type" value="Genomic_DNA"/>
</dbReference>
<organism evidence="3 4">
    <name type="scientific">Saccharothrix xinjiangensis</name>
    <dbReference type="NCBI Taxonomy" id="204798"/>
    <lineage>
        <taxon>Bacteria</taxon>
        <taxon>Bacillati</taxon>
        <taxon>Actinomycetota</taxon>
        <taxon>Actinomycetes</taxon>
        <taxon>Pseudonocardiales</taxon>
        <taxon>Pseudonocardiaceae</taxon>
        <taxon>Saccharothrix</taxon>
    </lineage>
</organism>
<evidence type="ECO:0000256" key="2">
    <source>
        <dbReference type="SAM" id="Phobius"/>
    </source>
</evidence>
<feature type="transmembrane region" description="Helical" evidence="2">
    <location>
        <begin position="131"/>
        <end position="152"/>
    </location>
</feature>
<comment type="caution">
    <text evidence="3">The sequence shown here is derived from an EMBL/GenBank/DDBJ whole genome shotgun (WGS) entry which is preliminary data.</text>
</comment>
<evidence type="ECO:0000256" key="1">
    <source>
        <dbReference type="SAM" id="MobiDB-lite"/>
    </source>
</evidence>
<feature type="transmembrane region" description="Helical" evidence="2">
    <location>
        <begin position="63"/>
        <end position="85"/>
    </location>
</feature>
<proteinExistence type="predicted"/>